<dbReference type="AlphaFoldDB" id="A0A644YCC0"/>
<accession>A0A644YCC0</accession>
<protein>
    <recommendedName>
        <fullName evidence="2">Isomerase YddE</fullName>
    </recommendedName>
</protein>
<proteinExistence type="predicted"/>
<dbReference type="Gene3D" id="3.10.310.10">
    <property type="entry name" value="Diaminopimelate Epimerase, Chain A, domain 1"/>
    <property type="match status" value="1"/>
</dbReference>
<name>A0A644YCC0_9ZZZZ</name>
<evidence type="ECO:0008006" key="2">
    <source>
        <dbReference type="Google" id="ProtNLM"/>
    </source>
</evidence>
<gene>
    <name evidence="1" type="ORF">SDC9_72707</name>
</gene>
<reference evidence="1" key="1">
    <citation type="submission" date="2019-08" db="EMBL/GenBank/DDBJ databases">
        <authorList>
            <person name="Kucharzyk K."/>
            <person name="Murdoch R.W."/>
            <person name="Higgins S."/>
            <person name="Loffler F."/>
        </authorList>
    </citation>
    <scope>NUCLEOTIDE SEQUENCE</scope>
</reference>
<dbReference type="InterPro" id="IPR003719">
    <property type="entry name" value="Phenazine_PhzF-like"/>
</dbReference>
<sequence>MFSPGSGVDEDPVTGNAAGALAMYLKHYEKIEGKRACVIRQQDSLGRFGYISVHMDGEIPTITGTAVTVFGGSMDW</sequence>
<comment type="caution">
    <text evidence="1">The sequence shown here is derived from an EMBL/GenBank/DDBJ whole genome shotgun (WGS) entry which is preliminary data.</text>
</comment>
<organism evidence="1">
    <name type="scientific">bioreactor metagenome</name>
    <dbReference type="NCBI Taxonomy" id="1076179"/>
    <lineage>
        <taxon>unclassified sequences</taxon>
        <taxon>metagenomes</taxon>
        <taxon>ecological metagenomes</taxon>
    </lineage>
</organism>
<dbReference type="Pfam" id="PF02567">
    <property type="entry name" value="PhzC-PhzF"/>
    <property type="match status" value="1"/>
</dbReference>
<dbReference type="EMBL" id="VSSQ01004676">
    <property type="protein sequence ID" value="MPM26206.1"/>
    <property type="molecule type" value="Genomic_DNA"/>
</dbReference>
<evidence type="ECO:0000313" key="1">
    <source>
        <dbReference type="EMBL" id="MPM26206.1"/>
    </source>
</evidence>
<dbReference type="GO" id="GO:0003824">
    <property type="term" value="F:catalytic activity"/>
    <property type="evidence" value="ECO:0007669"/>
    <property type="project" value="InterPro"/>
</dbReference>
<dbReference type="SUPFAM" id="SSF54506">
    <property type="entry name" value="Diaminopimelate epimerase-like"/>
    <property type="match status" value="1"/>
</dbReference>